<accession>A0A4R3JRL0</accession>
<organism evidence="2 3">
    <name type="scientific">Faecalimonas umbilicata</name>
    <dbReference type="NCBI Taxonomy" id="1912855"/>
    <lineage>
        <taxon>Bacteria</taxon>
        <taxon>Bacillati</taxon>
        <taxon>Bacillota</taxon>
        <taxon>Clostridia</taxon>
        <taxon>Lachnospirales</taxon>
        <taxon>Lachnospiraceae</taxon>
        <taxon>Faecalimonas</taxon>
    </lineage>
</organism>
<evidence type="ECO:0008006" key="5">
    <source>
        <dbReference type="Google" id="ProtNLM"/>
    </source>
</evidence>
<dbReference type="Proteomes" id="UP000294613">
    <property type="component" value="Unassembled WGS sequence"/>
</dbReference>
<reference evidence="1 4" key="1">
    <citation type="journal article" date="2018" name="Int. J. Syst. Evol. Microbiol.">
        <title>Draft Genome Sequence of Faecalimonas umbilicata JCM 30896T, an Acetate-Producing Bacterium Isolated from Human Feces.</title>
        <authorList>
            <person name="Sakamoto M."/>
            <person name="Ikeyama N."/>
            <person name="Yuki M."/>
            <person name="Ohkuma M."/>
        </authorList>
    </citation>
    <scope>NUCLEOTIDE SEQUENCE [LARGE SCALE GENOMIC DNA]</scope>
    <source>
        <strain evidence="1 4">EGH7</strain>
    </source>
</reference>
<dbReference type="EMBL" id="SLZV01000003">
    <property type="protein sequence ID" value="TCS69619.1"/>
    <property type="molecule type" value="Genomic_DNA"/>
</dbReference>
<dbReference type="EMBL" id="BHEO01000008">
    <property type="protein sequence ID" value="GBU05969.1"/>
    <property type="molecule type" value="Genomic_DNA"/>
</dbReference>
<sequence>MRKKMEQILLEDGELFTAASGISMLPCIRPQKDILHLVRPEGIVETSEVILYRRKNGSYILHRVIGRDTEGYILCGDHQWIPEHGIQEEQVLGVLRGFYRGEDYVDCRKDRRYRIYVKIWCSSVRARKWIIRLTDLVWRGWKGLRGKWNKNR</sequence>
<comment type="caution">
    <text evidence="2">The sequence shown here is derived from an EMBL/GenBank/DDBJ whole genome shotgun (WGS) entry which is preliminary data.</text>
</comment>
<reference evidence="2 3" key="2">
    <citation type="submission" date="2019-03" db="EMBL/GenBank/DDBJ databases">
        <title>Genomic Encyclopedia of Type Strains, Phase IV (KMG-IV): sequencing the most valuable type-strain genomes for metagenomic binning, comparative biology and taxonomic classification.</title>
        <authorList>
            <person name="Goeker M."/>
        </authorList>
    </citation>
    <scope>NUCLEOTIDE SEQUENCE [LARGE SCALE GENOMIC DNA]</scope>
    <source>
        <strain evidence="2 3">DSM 103426</strain>
    </source>
</reference>
<evidence type="ECO:0000313" key="4">
    <source>
        <dbReference type="Proteomes" id="UP000702954"/>
    </source>
</evidence>
<dbReference type="RefSeq" id="WP_116442127.1">
    <property type="nucleotide sequence ID" value="NZ_BHEO01000008.1"/>
</dbReference>
<name>A0A4R3JRL0_9FIRM</name>
<gene>
    <name evidence="2" type="ORF">EDD74_10369</name>
    <name evidence="1" type="ORF">FAEUMB_25100</name>
</gene>
<evidence type="ECO:0000313" key="3">
    <source>
        <dbReference type="Proteomes" id="UP000294613"/>
    </source>
</evidence>
<evidence type="ECO:0000313" key="1">
    <source>
        <dbReference type="EMBL" id="GBU05969.1"/>
    </source>
</evidence>
<evidence type="ECO:0000313" key="2">
    <source>
        <dbReference type="EMBL" id="TCS69619.1"/>
    </source>
</evidence>
<dbReference type="Proteomes" id="UP000702954">
    <property type="component" value="Unassembled WGS sequence"/>
</dbReference>
<proteinExistence type="predicted"/>
<protein>
    <recommendedName>
        <fullName evidence="5">Peptidase S24-like protein</fullName>
    </recommendedName>
</protein>
<dbReference type="AlphaFoldDB" id="A0A4R3JRL0"/>
<dbReference type="CDD" id="cd06462">
    <property type="entry name" value="Peptidase_S24_S26"/>
    <property type="match status" value="1"/>
</dbReference>
<keyword evidence="4" id="KW-1185">Reference proteome</keyword>